<dbReference type="AlphaFoldDB" id="A0A2U1LR03"/>
<name>A0A2U1LR03_ARTAN</name>
<dbReference type="EMBL" id="PKPP01008162">
    <property type="protein sequence ID" value="PWA51428.1"/>
    <property type="molecule type" value="Genomic_DNA"/>
</dbReference>
<evidence type="ECO:0000313" key="2">
    <source>
        <dbReference type="Proteomes" id="UP000245207"/>
    </source>
</evidence>
<accession>A0A2U1LR03</accession>
<organism evidence="1 2">
    <name type="scientific">Artemisia annua</name>
    <name type="common">Sweet wormwood</name>
    <dbReference type="NCBI Taxonomy" id="35608"/>
    <lineage>
        <taxon>Eukaryota</taxon>
        <taxon>Viridiplantae</taxon>
        <taxon>Streptophyta</taxon>
        <taxon>Embryophyta</taxon>
        <taxon>Tracheophyta</taxon>
        <taxon>Spermatophyta</taxon>
        <taxon>Magnoliopsida</taxon>
        <taxon>eudicotyledons</taxon>
        <taxon>Gunneridae</taxon>
        <taxon>Pentapetalae</taxon>
        <taxon>asterids</taxon>
        <taxon>campanulids</taxon>
        <taxon>Asterales</taxon>
        <taxon>Asteraceae</taxon>
        <taxon>Asteroideae</taxon>
        <taxon>Anthemideae</taxon>
        <taxon>Artemisiinae</taxon>
        <taxon>Artemisia</taxon>
    </lineage>
</organism>
<protein>
    <submittedName>
        <fullName evidence="1">Monodehydroascorbate reductase 6</fullName>
    </submittedName>
</protein>
<dbReference type="OrthoDB" id="1711767at2759"/>
<keyword evidence="2" id="KW-1185">Reference proteome</keyword>
<proteinExistence type="predicted"/>
<gene>
    <name evidence="1" type="ORF">CTI12_AA463110</name>
</gene>
<evidence type="ECO:0000313" key="1">
    <source>
        <dbReference type="EMBL" id="PWA51428.1"/>
    </source>
</evidence>
<dbReference type="Proteomes" id="UP000245207">
    <property type="component" value="Unassembled WGS sequence"/>
</dbReference>
<reference evidence="1 2" key="1">
    <citation type="journal article" date="2018" name="Mol. Plant">
        <title>The genome of Artemisia annua provides insight into the evolution of Asteraceae family and artemisinin biosynthesis.</title>
        <authorList>
            <person name="Shen Q."/>
            <person name="Zhang L."/>
            <person name="Liao Z."/>
            <person name="Wang S."/>
            <person name="Yan T."/>
            <person name="Shi P."/>
            <person name="Liu M."/>
            <person name="Fu X."/>
            <person name="Pan Q."/>
            <person name="Wang Y."/>
            <person name="Lv Z."/>
            <person name="Lu X."/>
            <person name="Zhang F."/>
            <person name="Jiang W."/>
            <person name="Ma Y."/>
            <person name="Chen M."/>
            <person name="Hao X."/>
            <person name="Li L."/>
            <person name="Tang Y."/>
            <person name="Lv G."/>
            <person name="Zhou Y."/>
            <person name="Sun X."/>
            <person name="Brodelius P.E."/>
            <person name="Rose J.K.C."/>
            <person name="Tang K."/>
        </authorList>
    </citation>
    <scope>NUCLEOTIDE SEQUENCE [LARGE SCALE GENOMIC DNA]</scope>
    <source>
        <strain evidence="2">cv. Huhao1</strain>
        <tissue evidence="1">Leaf</tissue>
    </source>
</reference>
<dbReference type="STRING" id="35608.A0A2U1LR03"/>
<comment type="caution">
    <text evidence="1">The sequence shown here is derived from an EMBL/GenBank/DDBJ whole genome shotgun (WGS) entry which is preliminary data.</text>
</comment>
<sequence>MYCILIFRKKSRGCAIAFLSSETLQVVIDIGAKPAVSPFNNDIGLTTIHWLDLDKYKYYICFAMNKSLLTAKTHTYDYLPFFYPRVFEYEGSSRKVWWHCFRDNMGEAIPTGNFDPKIATFCLDSGYSNMWMSKFKKGLAMSPSGRDPKDITKNQFGLDFSNATQIARVKSKLMILNCTCGNLKLLRSGIHVFPLPRLLLWSLLLEKLVPSERLVY</sequence>